<gene>
    <name evidence="2" type="ORF">UFOPK2656_00390</name>
    <name evidence="3" type="ORF">UFOPK3099_01424</name>
    <name evidence="4" type="ORF">UFOPK3267_02276</name>
    <name evidence="5" type="ORF">UFOPK3651_00158</name>
    <name evidence="6" type="ORF">UFOPK3931_01608</name>
    <name evidence="1" type="ORF">UFOPK4189_00387</name>
</gene>
<dbReference type="InterPro" id="IPR015996">
    <property type="entry name" value="UCP028451"/>
</dbReference>
<reference evidence="1" key="1">
    <citation type="submission" date="2020-05" db="EMBL/GenBank/DDBJ databases">
        <authorList>
            <person name="Chiriac C."/>
            <person name="Salcher M."/>
            <person name="Ghai R."/>
            <person name="Kavagutti S V."/>
        </authorList>
    </citation>
    <scope>NUCLEOTIDE SEQUENCE</scope>
</reference>
<dbReference type="PANTHER" id="PTHR36452:SF1">
    <property type="entry name" value="DUF2461 DOMAIN-CONTAINING PROTEIN"/>
    <property type="match status" value="1"/>
</dbReference>
<dbReference type="EMBL" id="CAFBOL010000039">
    <property type="protein sequence ID" value="CAB4993187.1"/>
    <property type="molecule type" value="Genomic_DNA"/>
</dbReference>
<organism evidence="1">
    <name type="scientific">freshwater metagenome</name>
    <dbReference type="NCBI Taxonomy" id="449393"/>
    <lineage>
        <taxon>unclassified sequences</taxon>
        <taxon>metagenomes</taxon>
        <taxon>ecological metagenomes</taxon>
    </lineage>
</organism>
<dbReference type="EMBL" id="CAFBMT010000001">
    <property type="protein sequence ID" value="CAB4910705.1"/>
    <property type="molecule type" value="Genomic_DNA"/>
</dbReference>
<dbReference type="AlphaFoldDB" id="A0A6J6A3Q5"/>
<dbReference type="EMBL" id="CAFBIY010000152">
    <property type="protein sequence ID" value="CAB4852758.1"/>
    <property type="molecule type" value="Genomic_DNA"/>
</dbReference>
<proteinExistence type="predicted"/>
<dbReference type="Pfam" id="PF09365">
    <property type="entry name" value="DUF2461"/>
    <property type="match status" value="1"/>
</dbReference>
<evidence type="ECO:0000313" key="5">
    <source>
        <dbReference type="EMBL" id="CAB4910705.1"/>
    </source>
</evidence>
<protein>
    <submittedName>
        <fullName evidence="1">Unannotated protein</fullName>
    </submittedName>
</protein>
<dbReference type="PIRSF" id="PIRSF028451">
    <property type="entry name" value="UCP028451"/>
    <property type="match status" value="1"/>
</dbReference>
<accession>A0A6J6A3Q5</accession>
<dbReference type="PANTHER" id="PTHR36452">
    <property type="entry name" value="CHROMOSOME 12, WHOLE GENOME SHOTGUN SEQUENCE"/>
    <property type="match status" value="1"/>
</dbReference>
<evidence type="ECO:0000313" key="2">
    <source>
        <dbReference type="EMBL" id="CAB4706656.1"/>
    </source>
</evidence>
<dbReference type="InterPro" id="IPR012808">
    <property type="entry name" value="CHP02453"/>
</dbReference>
<dbReference type="NCBIfam" id="TIGR02453">
    <property type="entry name" value="TIGR02453 family protein"/>
    <property type="match status" value="1"/>
</dbReference>
<dbReference type="EMBL" id="CAESGF010000002">
    <property type="protein sequence ID" value="CAB4362609.1"/>
    <property type="molecule type" value="Genomic_DNA"/>
</dbReference>
<evidence type="ECO:0000313" key="3">
    <source>
        <dbReference type="EMBL" id="CAB4821732.1"/>
    </source>
</evidence>
<sequence>MAFSGFPAAAFDFYERLSADNSRPFWQANKQVYEQAVKRPVEEFVEAIGEYGPLQMFRPYRDVRFAKDKTPYKDAAGAAGESESGTWYYVQINAAGLLTGAGYYDMRSDQLERFRSAIDAEATGNELVALARAAEQKGLTVGSISSLKTAPRGFARDHPRIELLRRKGLFVSKQWPVAKWMHTKQAVPKLIGVWQDAADLTGWLDAHVGPSTLAPEEFQRV</sequence>
<dbReference type="EMBL" id="CAEZYF010000002">
    <property type="protein sequence ID" value="CAB4706656.1"/>
    <property type="molecule type" value="Genomic_DNA"/>
</dbReference>
<evidence type="ECO:0000313" key="4">
    <source>
        <dbReference type="EMBL" id="CAB4852758.1"/>
    </source>
</evidence>
<evidence type="ECO:0000313" key="6">
    <source>
        <dbReference type="EMBL" id="CAB4993187.1"/>
    </source>
</evidence>
<evidence type="ECO:0000313" key="1">
    <source>
        <dbReference type="EMBL" id="CAB4362609.1"/>
    </source>
</evidence>
<name>A0A6J6A3Q5_9ZZZZ</name>
<dbReference type="EMBL" id="CAFAAV010000102">
    <property type="protein sequence ID" value="CAB4821732.1"/>
    <property type="molecule type" value="Genomic_DNA"/>
</dbReference>